<dbReference type="PRINTS" id="PR00364">
    <property type="entry name" value="DISEASERSIST"/>
</dbReference>
<organism evidence="8 9">
    <name type="scientific">Vigna mungo</name>
    <name type="common">Black gram</name>
    <name type="synonym">Phaseolus mungo</name>
    <dbReference type="NCBI Taxonomy" id="3915"/>
    <lineage>
        <taxon>Eukaryota</taxon>
        <taxon>Viridiplantae</taxon>
        <taxon>Streptophyta</taxon>
        <taxon>Embryophyta</taxon>
        <taxon>Tracheophyta</taxon>
        <taxon>Spermatophyta</taxon>
        <taxon>Magnoliopsida</taxon>
        <taxon>eudicotyledons</taxon>
        <taxon>Gunneridae</taxon>
        <taxon>Pentapetalae</taxon>
        <taxon>rosids</taxon>
        <taxon>fabids</taxon>
        <taxon>Fabales</taxon>
        <taxon>Fabaceae</taxon>
        <taxon>Papilionoideae</taxon>
        <taxon>50 kb inversion clade</taxon>
        <taxon>NPAAA clade</taxon>
        <taxon>indigoferoid/millettioid clade</taxon>
        <taxon>Phaseoleae</taxon>
        <taxon>Vigna</taxon>
    </lineage>
</organism>
<evidence type="ECO:0000256" key="5">
    <source>
        <dbReference type="SAM" id="MobiDB-lite"/>
    </source>
</evidence>
<feature type="domain" description="Disease resistance protein At4g27190-like leucine-rich repeats" evidence="7">
    <location>
        <begin position="976"/>
        <end position="1122"/>
    </location>
</feature>
<accession>A0AAQ3S6E7</accession>
<evidence type="ECO:0000256" key="4">
    <source>
        <dbReference type="ARBA" id="ARBA00022840"/>
    </source>
</evidence>
<keyword evidence="9" id="KW-1185">Reference proteome</keyword>
<evidence type="ECO:0000259" key="6">
    <source>
        <dbReference type="Pfam" id="PF00931"/>
    </source>
</evidence>
<gene>
    <name evidence="8" type="ORF">V8G54_010443</name>
</gene>
<dbReference type="InterPro" id="IPR050905">
    <property type="entry name" value="Plant_NBS-LRR"/>
</dbReference>
<dbReference type="GO" id="GO:0043531">
    <property type="term" value="F:ADP binding"/>
    <property type="evidence" value="ECO:0007669"/>
    <property type="project" value="InterPro"/>
</dbReference>
<reference evidence="8 9" key="1">
    <citation type="journal article" date="2023" name="Life. Sci Alliance">
        <title>Evolutionary insights into 3D genome organization and epigenetic landscape of Vigna mungo.</title>
        <authorList>
            <person name="Junaid A."/>
            <person name="Singh B."/>
            <person name="Bhatia S."/>
        </authorList>
    </citation>
    <scope>NUCLEOTIDE SEQUENCE [LARGE SCALE GENOMIC DNA]</scope>
    <source>
        <strain evidence="8">Urdbean</strain>
    </source>
</reference>
<dbReference type="PANTHER" id="PTHR33463:SF196">
    <property type="entry name" value="NB-ARC DOMAIN DISEASE RESISTANCE PROTEIN"/>
    <property type="match status" value="1"/>
</dbReference>
<dbReference type="SUPFAM" id="SSF52058">
    <property type="entry name" value="L domain-like"/>
    <property type="match status" value="3"/>
</dbReference>
<evidence type="ECO:0000256" key="1">
    <source>
        <dbReference type="ARBA" id="ARBA00008894"/>
    </source>
</evidence>
<dbReference type="InterPro" id="IPR032675">
    <property type="entry name" value="LRR_dom_sf"/>
</dbReference>
<dbReference type="InterPro" id="IPR002182">
    <property type="entry name" value="NB-ARC"/>
</dbReference>
<feature type="domain" description="Disease resistance protein At4g27190-like leucine-rich repeats" evidence="7">
    <location>
        <begin position="859"/>
        <end position="945"/>
    </location>
</feature>
<sequence length="2124" mass="244034">MENVKLVSPLLSPLLSLAWPYLKPFLYKLLPYEIRDGHLAKDINKLQKLRKRVQHKVRDEENRIERPIVGDVIKWLDEVDDVISDYEDFLEDEDRPYALYSDGYLPKPSIRYRLSKMVNDIASRVSVLLQTSNDNEFFYWLGPFPFDVDFDNIRYEMFESRNQIMGDIMKALADSSIGMIGVYGWSGVGKTSLIKEVVKKVKGNMFDVVIMVNITSRSDIRIIQGQIAKKLGMKLEGESESERAAHLRERLKDPKEKTLIVLDNMEVKLDFNMLGIPTENNDASQTNHKMKEISARRNYALKNEEFHGSILRKVEDPFTRYKGCKILMISKSEQLLLRQMGGKAVQTFCVQALTEKEAETMFKAMSEIDNENSLFKTLAAQISKKCKGLPMTIVATANALKNKSLLVWEDAYRNLERQNLTAVQEFSTKLSYNLLENDELKHTLLVCAWMSHDASLTDLVRNCIGLGLFQGIYTVREGKDRIHALVAELKELSLLSDSFSSDHFTMQDIIRDAALSIESQQMHAFVLTKGKLEEWPDQDKLERYTVISLQHCDVTDIMKKFPEKIDCFRLRVFRLDNKDPHLEIPDNFFIGMKELRVLILIGVHLSCLPSSIECLKKLRMLCLEQCKLGENLSIIGHLETLRVLSFSGSVIDKLPAKLSQLAKLQIFDISNCFKLREIPLDVLSKLDDLEELYVGNSPIQWIDGGQGNSILSELRKLDHLTTLDIQIPEITHMPKNMFFDKLHSYNIVIRDSDAYSLLDINMLEMCETSRFLALQLENGFDIHHRKDIKILFERVENLLLGQLNDVEDIFYELNYEGFPYLKCLSIVSNSKIKSIINSRNQKHLEKVFPRLESMFLYEVHNMEHICYSQLTSDSFCKLKIIKLNMCGQLKYVFFSSTIKHLSALEAIEVSECNTLKEIVTSEAENREQIIFPELRSLTLQSLSELIGFYTYGVSLGEQVSNELFDKKRESIFPKLKNISLGSMKRLKEIWHPNFPLHSFGKLDALIIEGCNKLKNVFPSYMIGRFHSLCNLKVTNCMSMEEIFDLKDCQKQDVEDMAKLQNVHAEVLPKLQHVWNKDPKGILNFKNLKKIWIRECLNLKHIFPVSTAMSLEELEYLEVWNCGELKEIVSRGETNDASSIAFEFPKLTTVRFSKLQSLEGFYGGEHELHCSALINLCVECCHKLKLFSKENTNSEIKPVFLPEKVIYNLKSIQIGSQDANWLRSYVGNYRMHKLEEFQLSSQSDTEILYFFLHRNPNLKSLLLSNCDLEQLVPPISHGEDKSGVVPKLKSLKECPSLNTIAPSSVTFIYLTILEVGNCKKLVFLMTPSTAKSLVQLTTMKTIISQDEHKEHIIFKKLKEIELVALQNLLSFCSSHMCTFHFPLLEKFVVKECLNIKSLWFSQDAISSPILQQILLQNGKEERCHGKGDLNVATSNMCQVLALDPTNVVASNPYKPLENSRLKILKLANCELGSHAIPTDVFPSLKNLEELEVSNTNVEAIFDIMNDEIKGYILSLKKMTLDKLSKLTQVWSDKNPQSIFNFQNLQEVVVNNCEILETLFPIELAKRVKKLEKLKISYCEKFLRIVEEENAITEATTEFSFPRLTSLNLCMLPQLSCFYPERFTMECPHLKHLEVLFCGDFETFQIHQEAQSSTSVNGQPLFYEEKANFILESVKLDWKNTMILLNGKFPFEMLHQLVQFEIHFSDVNEVQGFPEQLLEKIPNGEYLQISQYSGFKKLSPSLPEQGDSSHPEQESSLRDLKYSFENLNSIYLGFDVDENEKPNLPIQILQRRHEIPEINNKVMLADLKLLELIDVWELKSIGSGDVPWLDTICKKLPRLYVANCPHFMPLMHSSSETIESANCSSYAAYLCLICQAWNVFILEIASLIEVRIIECPKMENVSQGSVGPNLCREIRTSYTLNNGLIIVHDDLNSTIKKNHIVFGYSLMLQEIWKSETLPEGYFHNLTSMVVEGCEFLSDAILPSHLLHLLSNLKRLQVRRCNSLKAVFIHTKITNMQPQGSLAHLEELHVENCVELGTIVAKVEAEIDEANKQIAIFSTITLLRLSNLPNLRCIYPEMHMLKWDMLKELHVENCQKLKFFATEYQNPTDLNQDDQDRFSTDQQAIGT</sequence>
<name>A0AAQ3S6E7_VIGMU</name>
<comment type="similarity">
    <text evidence="1">Belongs to the disease resistance NB-LRR family.</text>
</comment>
<dbReference type="Gene3D" id="3.80.10.10">
    <property type="entry name" value="Ribonuclease Inhibitor"/>
    <property type="match status" value="5"/>
</dbReference>
<dbReference type="GO" id="GO:0005524">
    <property type="term" value="F:ATP binding"/>
    <property type="evidence" value="ECO:0007669"/>
    <property type="project" value="UniProtKB-KW"/>
</dbReference>
<feature type="domain" description="Disease resistance protein At4g27190-like leucine-rich repeats" evidence="7">
    <location>
        <begin position="1945"/>
        <end position="2008"/>
    </location>
</feature>
<dbReference type="Pfam" id="PF23247">
    <property type="entry name" value="LRR_RPS2"/>
    <property type="match status" value="5"/>
</dbReference>
<evidence type="ECO:0000259" key="7">
    <source>
        <dbReference type="Pfam" id="PF23247"/>
    </source>
</evidence>
<dbReference type="Pfam" id="PF00931">
    <property type="entry name" value="NB-ARC"/>
    <property type="match status" value="1"/>
</dbReference>
<feature type="domain" description="Disease resistance protein At4g27190-like leucine-rich repeats" evidence="7">
    <location>
        <begin position="1457"/>
        <end position="1578"/>
    </location>
</feature>
<evidence type="ECO:0000313" key="9">
    <source>
        <dbReference type="Proteomes" id="UP001374535"/>
    </source>
</evidence>
<evidence type="ECO:0000256" key="3">
    <source>
        <dbReference type="ARBA" id="ARBA00022821"/>
    </source>
</evidence>
<dbReference type="EMBL" id="CP144698">
    <property type="protein sequence ID" value="WVZ17461.1"/>
    <property type="molecule type" value="Genomic_DNA"/>
</dbReference>
<dbReference type="InterPro" id="IPR027417">
    <property type="entry name" value="P-loop_NTPase"/>
</dbReference>
<feature type="region of interest" description="Disordered" evidence="5">
    <location>
        <begin position="2105"/>
        <end position="2124"/>
    </location>
</feature>
<dbReference type="PANTHER" id="PTHR33463">
    <property type="entry name" value="NB-ARC DOMAIN-CONTAINING PROTEIN-RELATED"/>
    <property type="match status" value="1"/>
</dbReference>
<evidence type="ECO:0000256" key="2">
    <source>
        <dbReference type="ARBA" id="ARBA00022741"/>
    </source>
</evidence>
<dbReference type="GO" id="GO:0006952">
    <property type="term" value="P:defense response"/>
    <property type="evidence" value="ECO:0007669"/>
    <property type="project" value="UniProtKB-KW"/>
</dbReference>
<dbReference type="SUPFAM" id="SSF52540">
    <property type="entry name" value="P-loop containing nucleoside triphosphate hydrolases"/>
    <property type="match status" value="1"/>
</dbReference>
<evidence type="ECO:0000313" key="8">
    <source>
        <dbReference type="EMBL" id="WVZ17461.1"/>
    </source>
</evidence>
<feature type="domain" description="NB-ARC" evidence="6">
    <location>
        <begin position="163"/>
        <end position="279"/>
    </location>
</feature>
<feature type="domain" description="Disease resistance protein At4g27190-like leucine-rich repeats" evidence="7">
    <location>
        <begin position="2010"/>
        <end position="2095"/>
    </location>
</feature>
<dbReference type="InterPro" id="IPR042197">
    <property type="entry name" value="Apaf_helical"/>
</dbReference>
<protein>
    <recommendedName>
        <fullName evidence="10">AAA+ ATPase domain-containing protein</fullName>
    </recommendedName>
</protein>
<dbReference type="Proteomes" id="UP001374535">
    <property type="component" value="Chromosome 3"/>
</dbReference>
<proteinExistence type="inferred from homology"/>
<dbReference type="InterPro" id="IPR057135">
    <property type="entry name" value="At4g27190-like_LRR"/>
</dbReference>
<dbReference type="Gene3D" id="1.10.8.430">
    <property type="entry name" value="Helical domain of apoptotic protease-activating factors"/>
    <property type="match status" value="1"/>
</dbReference>
<keyword evidence="3" id="KW-0611">Plant defense</keyword>
<dbReference type="Gene3D" id="3.40.50.300">
    <property type="entry name" value="P-loop containing nucleotide triphosphate hydrolases"/>
    <property type="match status" value="1"/>
</dbReference>
<keyword evidence="4" id="KW-0067">ATP-binding</keyword>
<evidence type="ECO:0008006" key="10">
    <source>
        <dbReference type="Google" id="ProtNLM"/>
    </source>
</evidence>
<dbReference type="SUPFAM" id="SSF52047">
    <property type="entry name" value="RNI-like"/>
    <property type="match status" value="1"/>
</dbReference>
<keyword evidence="2" id="KW-0547">Nucleotide-binding</keyword>